<comment type="subcellular location">
    <subcellularLocation>
        <location evidence="1">Membrane</location>
    </subcellularLocation>
</comment>
<evidence type="ECO:0000256" key="2">
    <source>
        <dbReference type="ARBA" id="ARBA00022692"/>
    </source>
</evidence>
<dbReference type="KEGG" id="naci:NUH88_20625"/>
<dbReference type="InterPro" id="IPR042240">
    <property type="entry name" value="CHASE_sf"/>
</dbReference>
<name>A0A9J7ASE2_9PROT</name>
<dbReference type="RefSeq" id="WP_257768647.1">
    <property type="nucleotide sequence ID" value="NZ_CP102480.1"/>
</dbReference>
<organism evidence="6 7">
    <name type="scientific">Nisaea acidiphila</name>
    <dbReference type="NCBI Taxonomy" id="1862145"/>
    <lineage>
        <taxon>Bacteria</taxon>
        <taxon>Pseudomonadati</taxon>
        <taxon>Pseudomonadota</taxon>
        <taxon>Alphaproteobacteria</taxon>
        <taxon>Rhodospirillales</taxon>
        <taxon>Thalassobaculaceae</taxon>
        <taxon>Nisaea</taxon>
    </lineage>
</organism>
<dbReference type="GO" id="GO:0007165">
    <property type="term" value="P:signal transduction"/>
    <property type="evidence" value="ECO:0007669"/>
    <property type="project" value="UniProtKB-ARBA"/>
</dbReference>
<gene>
    <name evidence="6" type="ORF">NUH88_20625</name>
</gene>
<dbReference type="EMBL" id="CP102480">
    <property type="protein sequence ID" value="UUX49786.1"/>
    <property type="molecule type" value="Genomic_DNA"/>
</dbReference>
<reference evidence="6" key="1">
    <citation type="submission" date="2022-08" db="EMBL/GenBank/DDBJ databases">
        <title>Nisaea acidiphila sp. nov., isolated from a marine algal debris and emended description of the genus Nisaea Urios et al. 2008.</title>
        <authorList>
            <person name="Kwon K."/>
        </authorList>
    </citation>
    <scope>NUCLEOTIDE SEQUENCE</scope>
    <source>
        <strain evidence="6">MEBiC11861</strain>
    </source>
</reference>
<evidence type="ECO:0000313" key="6">
    <source>
        <dbReference type="EMBL" id="UUX49786.1"/>
    </source>
</evidence>
<accession>A0A9J7ASE2</accession>
<dbReference type="GO" id="GO:0016020">
    <property type="term" value="C:membrane"/>
    <property type="evidence" value="ECO:0007669"/>
    <property type="project" value="UniProtKB-SubCell"/>
</dbReference>
<keyword evidence="7" id="KW-1185">Reference proteome</keyword>
<protein>
    <submittedName>
        <fullName evidence="6">CHASE domain-containing protein</fullName>
    </submittedName>
</protein>
<dbReference type="PROSITE" id="PS50839">
    <property type="entry name" value="CHASE"/>
    <property type="match status" value="1"/>
</dbReference>
<dbReference type="Proteomes" id="UP001060336">
    <property type="component" value="Chromosome"/>
</dbReference>
<keyword evidence="4" id="KW-0472">Membrane</keyword>
<evidence type="ECO:0000256" key="3">
    <source>
        <dbReference type="ARBA" id="ARBA00022989"/>
    </source>
</evidence>
<evidence type="ECO:0000313" key="7">
    <source>
        <dbReference type="Proteomes" id="UP001060336"/>
    </source>
</evidence>
<proteinExistence type="predicted"/>
<dbReference type="AlphaFoldDB" id="A0A9J7ASE2"/>
<dbReference type="Pfam" id="PF03924">
    <property type="entry name" value="CHASE"/>
    <property type="match status" value="1"/>
</dbReference>
<dbReference type="InterPro" id="IPR006189">
    <property type="entry name" value="CHASE_dom"/>
</dbReference>
<dbReference type="Gene3D" id="3.30.450.350">
    <property type="entry name" value="CHASE domain"/>
    <property type="match status" value="1"/>
</dbReference>
<sequence>MSGSTAPKIMFASVMRERLTRAPGLVAATAFLIVLAATFYAQLEIQAREDEQHAVQHRFARAHIGQSLQTYIDTRFLAVRGIVSQLTMIPGEIRRAEFVSLARRFHENFDGVQAVNWVDHGGVARWIVPLQGNEAVKDRNLGALDLPGRALNAARTDGLPHATAPIALLQKGGGFASYFPVEQDGKLLGFVKVVFCFDDLIGSVAGLARATWSLLRSITVTRSFLSRRMHHRSGWNRYSSTR</sequence>
<keyword evidence="2" id="KW-0812">Transmembrane</keyword>
<evidence type="ECO:0000256" key="4">
    <source>
        <dbReference type="ARBA" id="ARBA00023136"/>
    </source>
</evidence>
<feature type="domain" description="CHASE" evidence="5">
    <location>
        <begin position="129"/>
        <end position="208"/>
    </location>
</feature>
<keyword evidence="3" id="KW-1133">Transmembrane helix</keyword>
<evidence type="ECO:0000256" key="1">
    <source>
        <dbReference type="ARBA" id="ARBA00004370"/>
    </source>
</evidence>
<dbReference type="GO" id="GO:0003824">
    <property type="term" value="F:catalytic activity"/>
    <property type="evidence" value="ECO:0007669"/>
    <property type="project" value="UniProtKB-ARBA"/>
</dbReference>
<evidence type="ECO:0000259" key="5">
    <source>
        <dbReference type="PROSITE" id="PS50839"/>
    </source>
</evidence>
<dbReference type="SMART" id="SM01079">
    <property type="entry name" value="CHASE"/>
    <property type="match status" value="1"/>
</dbReference>